<evidence type="ECO:0000259" key="4">
    <source>
        <dbReference type="Pfam" id="PF01965"/>
    </source>
</evidence>
<dbReference type="EMBL" id="CP159992">
    <property type="protein sequence ID" value="XCP98136.1"/>
    <property type="molecule type" value="Genomic_DNA"/>
</dbReference>
<dbReference type="PANTHER" id="PTHR48094">
    <property type="entry name" value="PROTEIN/NUCLEIC ACID DEGLYCASE DJ-1-RELATED"/>
    <property type="match status" value="1"/>
</dbReference>
<dbReference type="InterPro" id="IPR029062">
    <property type="entry name" value="Class_I_gatase-like"/>
</dbReference>
<comment type="similarity">
    <text evidence="3">Belongs to the peptidase C56 family. HSP31-like subfamily.</text>
</comment>
<sequence length="228" mass="25190">MMKRILVVLTNVDKYATKDEPTGLWLSEATHFIEEFDHNENVQIDLVSPNGGSVPLDPKSLGDSLDASTKAYFENESFMNKLKNTLKPSEVNARDYDAIYFTGGHGTMWDFPDNAELQALSRDIYEKGGVVSGVCHGVTALLNVKLSNGLLLINDKKVSGFTNEEEELAQQTKYVPFLLEDALRERASEYVKSSPYTSYVTTDGRVVTGQNPQSSKAVAESVKELLGL</sequence>
<evidence type="ECO:0000313" key="5">
    <source>
        <dbReference type="EMBL" id="XCP98136.1"/>
    </source>
</evidence>
<evidence type="ECO:0000256" key="2">
    <source>
        <dbReference type="ARBA" id="ARBA00023239"/>
    </source>
</evidence>
<proteinExistence type="inferred from homology"/>
<dbReference type="InterPro" id="IPR002818">
    <property type="entry name" value="DJ-1/PfpI"/>
</dbReference>
<accession>A0AAU8NM69</accession>
<dbReference type="PANTHER" id="PTHR48094:SF11">
    <property type="entry name" value="GLUTATHIONE-INDEPENDENT GLYOXALASE HSP31-RELATED"/>
    <property type="match status" value="1"/>
</dbReference>
<protein>
    <submittedName>
        <fullName evidence="5">Type 1 glutamine amidotransferase domain-containing protein</fullName>
    </submittedName>
</protein>
<dbReference type="GO" id="GO:0005737">
    <property type="term" value="C:cytoplasm"/>
    <property type="evidence" value="ECO:0007669"/>
    <property type="project" value="TreeGrafter"/>
</dbReference>
<dbReference type="Gene3D" id="3.40.50.880">
    <property type="match status" value="1"/>
</dbReference>
<dbReference type="GO" id="GO:0019243">
    <property type="term" value="P:methylglyoxal catabolic process to D-lactate via S-lactoyl-glutathione"/>
    <property type="evidence" value="ECO:0007669"/>
    <property type="project" value="TreeGrafter"/>
</dbReference>
<keyword evidence="5" id="KW-0315">Glutamine amidotransferase</keyword>
<keyword evidence="2" id="KW-0456">Lyase</keyword>
<reference evidence="5" key="1">
    <citation type="submission" date="2024-05" db="EMBL/GenBank/DDBJ databases">
        <title>Draft genome assemblies of 36 bacteria isolated from hibernating arctic ground squirrels.</title>
        <authorList>
            <person name="McKee H."/>
            <person name="Mullen L."/>
            <person name="Drown D.M."/>
            <person name="Duddleston K.N."/>
        </authorList>
    </citation>
    <scope>NUCLEOTIDE SEQUENCE</scope>
    <source>
        <strain evidence="5">AN1007</strain>
    </source>
</reference>
<organism evidence="5">
    <name type="scientific">Paenibacillus sp. AN1007</name>
    <dbReference type="NCBI Taxonomy" id="3151385"/>
    <lineage>
        <taxon>Bacteria</taxon>
        <taxon>Bacillati</taxon>
        <taxon>Bacillota</taxon>
        <taxon>Bacilli</taxon>
        <taxon>Bacillales</taxon>
        <taxon>Paenibacillaceae</taxon>
        <taxon>Paenibacillus</taxon>
    </lineage>
</organism>
<evidence type="ECO:0000256" key="3">
    <source>
        <dbReference type="ARBA" id="ARBA00038493"/>
    </source>
</evidence>
<dbReference type="Pfam" id="PF01965">
    <property type="entry name" value="DJ-1_PfpI"/>
    <property type="match status" value="1"/>
</dbReference>
<name>A0AAU8NM69_9BACL</name>
<dbReference type="RefSeq" id="WP_366296766.1">
    <property type="nucleotide sequence ID" value="NZ_CP159992.1"/>
</dbReference>
<evidence type="ECO:0000256" key="1">
    <source>
        <dbReference type="ARBA" id="ARBA00023016"/>
    </source>
</evidence>
<gene>
    <name evidence="5" type="ORF">ABXS70_24740</name>
</gene>
<dbReference type="InterPro" id="IPR050325">
    <property type="entry name" value="Prot/Nucl_acid_deglycase"/>
</dbReference>
<dbReference type="GO" id="GO:0019172">
    <property type="term" value="F:glyoxalase III activity"/>
    <property type="evidence" value="ECO:0007669"/>
    <property type="project" value="TreeGrafter"/>
</dbReference>
<dbReference type="AlphaFoldDB" id="A0AAU8NM69"/>
<feature type="domain" description="DJ-1/PfpI" evidence="4">
    <location>
        <begin position="33"/>
        <end position="221"/>
    </location>
</feature>
<dbReference type="CDD" id="cd03141">
    <property type="entry name" value="GATase1_Hsp31_like"/>
    <property type="match status" value="1"/>
</dbReference>
<keyword evidence="1" id="KW-0346">Stress response</keyword>
<dbReference type="SUPFAM" id="SSF52317">
    <property type="entry name" value="Class I glutamine amidotransferase-like"/>
    <property type="match status" value="1"/>
</dbReference>